<keyword evidence="1" id="KW-0472">Membrane</keyword>
<reference evidence="2" key="1">
    <citation type="submission" date="2025-08" db="UniProtKB">
        <authorList>
            <consortium name="Ensembl"/>
        </authorList>
    </citation>
    <scope>IDENTIFICATION</scope>
</reference>
<evidence type="ECO:0000313" key="2">
    <source>
        <dbReference type="Ensembl" id="ENSACCP00020006173.1"/>
    </source>
</evidence>
<evidence type="ECO:0000313" key="3">
    <source>
        <dbReference type="Proteomes" id="UP000472275"/>
    </source>
</evidence>
<name>A0A663E1V4_AQUCH</name>
<organism evidence="2 3">
    <name type="scientific">Aquila chrysaetos chrysaetos</name>
    <dbReference type="NCBI Taxonomy" id="223781"/>
    <lineage>
        <taxon>Eukaryota</taxon>
        <taxon>Metazoa</taxon>
        <taxon>Chordata</taxon>
        <taxon>Craniata</taxon>
        <taxon>Vertebrata</taxon>
        <taxon>Euteleostomi</taxon>
        <taxon>Archelosauria</taxon>
        <taxon>Archosauria</taxon>
        <taxon>Dinosauria</taxon>
        <taxon>Saurischia</taxon>
        <taxon>Theropoda</taxon>
        <taxon>Coelurosauria</taxon>
        <taxon>Aves</taxon>
        <taxon>Neognathae</taxon>
        <taxon>Neoaves</taxon>
        <taxon>Telluraves</taxon>
        <taxon>Accipitrimorphae</taxon>
        <taxon>Accipitriformes</taxon>
        <taxon>Accipitridae</taxon>
        <taxon>Accipitrinae</taxon>
        <taxon>Aquila</taxon>
    </lineage>
</organism>
<keyword evidence="1" id="KW-0812">Transmembrane</keyword>
<keyword evidence="3" id="KW-1185">Reference proteome</keyword>
<keyword evidence="1" id="KW-1133">Transmembrane helix</keyword>
<dbReference type="Ensembl" id="ENSACCT00020006437.1">
    <property type="protein sequence ID" value="ENSACCP00020006173.1"/>
    <property type="gene ID" value="ENSACCG00020004226.1"/>
</dbReference>
<dbReference type="Proteomes" id="UP000472275">
    <property type="component" value="Chromosome 2"/>
</dbReference>
<sequence length="132" mass="15406">VKIFCLLTPTLKIGVQLRAVMEKWEVEEKSVYSLIIVCSFFILNILTILIMKTRQNLLLKVIKIKLDVLLRFVLYSKIYCFSGLSQVMTFLMKLDPRDGEFTVQGALMCLNEREMFLQSLLVFWSLLAEVYL</sequence>
<protein>
    <submittedName>
        <fullName evidence="2">Uncharacterized protein</fullName>
    </submittedName>
</protein>
<feature type="transmembrane region" description="Helical" evidence="1">
    <location>
        <begin position="72"/>
        <end position="92"/>
    </location>
</feature>
<reference evidence="2" key="2">
    <citation type="submission" date="2025-09" db="UniProtKB">
        <authorList>
            <consortium name="Ensembl"/>
        </authorList>
    </citation>
    <scope>IDENTIFICATION</scope>
</reference>
<dbReference type="AlphaFoldDB" id="A0A663E1V4"/>
<evidence type="ECO:0000256" key="1">
    <source>
        <dbReference type="SAM" id="Phobius"/>
    </source>
</evidence>
<feature type="transmembrane region" description="Helical" evidence="1">
    <location>
        <begin position="31"/>
        <end position="51"/>
    </location>
</feature>
<accession>A0A663E1V4</accession>
<proteinExistence type="predicted"/>
<dbReference type="InParanoid" id="A0A663E1V4"/>